<feature type="domain" description="TonB C-terminal" evidence="12">
    <location>
        <begin position="157"/>
        <end position="254"/>
    </location>
</feature>
<evidence type="ECO:0000256" key="1">
    <source>
        <dbReference type="ARBA" id="ARBA00004383"/>
    </source>
</evidence>
<evidence type="ECO:0000256" key="5">
    <source>
        <dbReference type="ARBA" id="ARBA00022519"/>
    </source>
</evidence>
<protein>
    <submittedName>
        <fullName evidence="13">Protein TonB</fullName>
    </submittedName>
</protein>
<reference evidence="13 14" key="1">
    <citation type="submission" date="2020-08" db="EMBL/GenBank/DDBJ databases">
        <title>Functional genomics of gut bacteria from endangered species of beetles.</title>
        <authorList>
            <person name="Carlos-Shanley C."/>
        </authorList>
    </citation>
    <scope>NUCLEOTIDE SEQUENCE [LARGE SCALE GENOMIC DNA]</scope>
    <source>
        <strain evidence="13 14">S00224</strain>
    </source>
</reference>
<dbReference type="PANTHER" id="PTHR33446">
    <property type="entry name" value="PROTEIN TONB-RELATED"/>
    <property type="match status" value="1"/>
</dbReference>
<dbReference type="NCBIfam" id="TIGR01352">
    <property type="entry name" value="tonB_Cterm"/>
    <property type="match status" value="1"/>
</dbReference>
<comment type="similarity">
    <text evidence="2">Belongs to the TonB family.</text>
</comment>
<dbReference type="InterPro" id="IPR037682">
    <property type="entry name" value="TonB_C"/>
</dbReference>
<keyword evidence="3" id="KW-0813">Transport</keyword>
<dbReference type="Proteomes" id="UP000575241">
    <property type="component" value="Unassembled WGS sequence"/>
</dbReference>
<keyword evidence="9 11" id="KW-0472">Membrane</keyword>
<dbReference type="AlphaFoldDB" id="A0A7W7JXL8"/>
<dbReference type="Gene3D" id="3.30.1150.10">
    <property type="match status" value="1"/>
</dbReference>
<dbReference type="Pfam" id="PF03544">
    <property type="entry name" value="TonB_C"/>
    <property type="match status" value="1"/>
</dbReference>
<comment type="caution">
    <text evidence="13">The sequence shown here is derived from an EMBL/GenBank/DDBJ whole genome shotgun (WGS) entry which is preliminary data.</text>
</comment>
<evidence type="ECO:0000313" key="13">
    <source>
        <dbReference type="EMBL" id="MBB4837218.1"/>
    </source>
</evidence>
<evidence type="ECO:0000256" key="10">
    <source>
        <dbReference type="SAM" id="MobiDB-lite"/>
    </source>
</evidence>
<dbReference type="SUPFAM" id="SSF74653">
    <property type="entry name" value="TolA/TonB C-terminal domain"/>
    <property type="match status" value="1"/>
</dbReference>
<feature type="compositionally biased region" description="Low complexity" evidence="10">
    <location>
        <begin position="111"/>
        <end position="131"/>
    </location>
</feature>
<sequence>MDAAHWTGMTGAGIPTPRERLGSAAGALAFVALLLWLLVSGLGVRLHIMPNPSMQLVDFTLPPPPPPEPEKPPAPKPRAPKEEGKASPPNKTSRATEVATPVKTPLPQPIPAATIPAQGSDASSGSAPIAGPGTGSGGIGDGTGSGGRGDGAGGGGGTVLRLLEGDITGRDYPKAAARAGAQGTVGLRFTVGVNGRVTDCEVTRSSGNADLDATTCRLIQKRFRYAPSRDASGRPYADIVTGEQVWELYDRPDR</sequence>
<evidence type="ECO:0000256" key="9">
    <source>
        <dbReference type="ARBA" id="ARBA00023136"/>
    </source>
</evidence>
<evidence type="ECO:0000256" key="3">
    <source>
        <dbReference type="ARBA" id="ARBA00022448"/>
    </source>
</evidence>
<evidence type="ECO:0000256" key="2">
    <source>
        <dbReference type="ARBA" id="ARBA00006555"/>
    </source>
</evidence>
<dbReference type="EMBL" id="JACHLN010000001">
    <property type="protein sequence ID" value="MBB4837218.1"/>
    <property type="molecule type" value="Genomic_DNA"/>
</dbReference>
<dbReference type="GO" id="GO:0015031">
    <property type="term" value="P:protein transport"/>
    <property type="evidence" value="ECO:0007669"/>
    <property type="project" value="UniProtKB-KW"/>
</dbReference>
<evidence type="ECO:0000256" key="8">
    <source>
        <dbReference type="ARBA" id="ARBA00022989"/>
    </source>
</evidence>
<keyword evidence="4" id="KW-1003">Cell membrane</keyword>
<evidence type="ECO:0000313" key="14">
    <source>
        <dbReference type="Proteomes" id="UP000575241"/>
    </source>
</evidence>
<feature type="transmembrane region" description="Helical" evidence="11">
    <location>
        <begin position="24"/>
        <end position="44"/>
    </location>
</feature>
<feature type="compositionally biased region" description="Basic and acidic residues" evidence="10">
    <location>
        <begin position="68"/>
        <end position="85"/>
    </location>
</feature>
<dbReference type="InterPro" id="IPR051045">
    <property type="entry name" value="TonB-dependent_transducer"/>
</dbReference>
<evidence type="ECO:0000256" key="11">
    <source>
        <dbReference type="SAM" id="Phobius"/>
    </source>
</evidence>
<dbReference type="GO" id="GO:0055085">
    <property type="term" value="P:transmembrane transport"/>
    <property type="evidence" value="ECO:0007669"/>
    <property type="project" value="InterPro"/>
</dbReference>
<proteinExistence type="inferred from homology"/>
<gene>
    <name evidence="13" type="ORF">HNP52_000269</name>
</gene>
<evidence type="ECO:0000256" key="4">
    <source>
        <dbReference type="ARBA" id="ARBA00022475"/>
    </source>
</evidence>
<dbReference type="PROSITE" id="PS52015">
    <property type="entry name" value="TONB_CTD"/>
    <property type="match status" value="1"/>
</dbReference>
<keyword evidence="8 11" id="KW-1133">Transmembrane helix</keyword>
<feature type="compositionally biased region" description="Gly residues" evidence="10">
    <location>
        <begin position="132"/>
        <end position="157"/>
    </location>
</feature>
<dbReference type="InterPro" id="IPR006260">
    <property type="entry name" value="TonB/TolA_C"/>
</dbReference>
<keyword evidence="7" id="KW-0653">Protein transport</keyword>
<comment type="subcellular location">
    <subcellularLocation>
        <location evidence="1">Cell inner membrane</location>
        <topology evidence="1">Single-pass membrane protein</topology>
        <orientation evidence="1">Periplasmic side</orientation>
    </subcellularLocation>
</comment>
<keyword evidence="5" id="KW-0997">Cell inner membrane</keyword>
<evidence type="ECO:0000256" key="6">
    <source>
        <dbReference type="ARBA" id="ARBA00022692"/>
    </source>
</evidence>
<organism evidence="13 14">
    <name type="scientific">Sphingomonas kyeonggiensis</name>
    <dbReference type="NCBI Taxonomy" id="1268553"/>
    <lineage>
        <taxon>Bacteria</taxon>
        <taxon>Pseudomonadati</taxon>
        <taxon>Pseudomonadota</taxon>
        <taxon>Alphaproteobacteria</taxon>
        <taxon>Sphingomonadales</taxon>
        <taxon>Sphingomonadaceae</taxon>
        <taxon>Sphingomonas</taxon>
    </lineage>
</organism>
<keyword evidence="6 11" id="KW-0812">Transmembrane</keyword>
<name>A0A7W7JXL8_9SPHN</name>
<keyword evidence="14" id="KW-1185">Reference proteome</keyword>
<evidence type="ECO:0000256" key="7">
    <source>
        <dbReference type="ARBA" id="ARBA00022927"/>
    </source>
</evidence>
<evidence type="ECO:0000259" key="12">
    <source>
        <dbReference type="PROSITE" id="PS52015"/>
    </source>
</evidence>
<dbReference type="GO" id="GO:0005886">
    <property type="term" value="C:plasma membrane"/>
    <property type="evidence" value="ECO:0007669"/>
    <property type="project" value="UniProtKB-SubCell"/>
</dbReference>
<accession>A0A7W7JXL8</accession>
<feature type="region of interest" description="Disordered" evidence="10">
    <location>
        <begin position="59"/>
        <end position="157"/>
    </location>
</feature>